<comment type="cofactor">
    <cofactor evidence="1">
        <name>Zn(2+)</name>
        <dbReference type="ChEBI" id="CHEBI:29105"/>
    </cofactor>
</comment>
<dbReference type="Gene3D" id="3.60.15.10">
    <property type="entry name" value="Ribonuclease Z/Hydroxyacylglutathione hydrolase-like"/>
    <property type="match status" value="1"/>
</dbReference>
<dbReference type="InterPro" id="IPR001279">
    <property type="entry name" value="Metallo-B-lactamas"/>
</dbReference>
<sequence length="284" mass="32329">MQYGGILNTTVKLDILDTGCCYNFEKITCKNKQWKMVAIPALVGVLHHPTHGVILFDTGYGKHFFTASQKFPYRFYRWATPVKHKSNQSVAFQLEQKGIFPSEVNHIILSHFHGDHTGGLKDFPNATIYCSRIAYDSIKNKKGVSAVKEGYLPHTLPTDIEDRIVFLEDGNLVELPEQINPFDYGYDIFGDGSVVAVDIPGHAAGQIGVFINEETHLTFLCADSSWSNEAIENKMPPHPIAHFIMNDKRDFYRSFEKVCSLREKNPSIRIVPTHCHRIWKEMNE</sequence>
<gene>
    <name evidence="7" type="ORF">B4088_2493</name>
</gene>
<keyword evidence="4 7" id="KW-0378">Hydrolase</keyword>
<evidence type="ECO:0000313" key="8">
    <source>
        <dbReference type="Proteomes" id="UP000076482"/>
    </source>
</evidence>
<dbReference type="AlphaFoldDB" id="A0A164P808"/>
<dbReference type="PANTHER" id="PTHR42978">
    <property type="entry name" value="QUORUM-QUENCHING LACTONASE YTNP-RELATED-RELATED"/>
    <property type="match status" value="1"/>
</dbReference>
<dbReference type="GO" id="GO:0016787">
    <property type="term" value="F:hydrolase activity"/>
    <property type="evidence" value="ECO:0007669"/>
    <property type="project" value="UniProtKB-KW"/>
</dbReference>
<evidence type="ECO:0000313" key="7">
    <source>
        <dbReference type="EMBL" id="KZD66377.1"/>
    </source>
</evidence>
<dbReference type="SUPFAM" id="SSF56281">
    <property type="entry name" value="Metallo-hydrolase/oxidoreductase"/>
    <property type="match status" value="1"/>
</dbReference>
<dbReference type="PANTHER" id="PTHR42978:SF2">
    <property type="entry name" value="102 KBASES UNSTABLE REGION: FROM 1 TO 119443"/>
    <property type="match status" value="1"/>
</dbReference>
<feature type="domain" description="Metallo-beta-lactamase" evidence="6">
    <location>
        <begin position="40"/>
        <end position="274"/>
    </location>
</feature>
<accession>A0A164P808</accession>
<evidence type="ECO:0000256" key="3">
    <source>
        <dbReference type="ARBA" id="ARBA00022723"/>
    </source>
</evidence>
<dbReference type="EMBL" id="LJKE01000043">
    <property type="protein sequence ID" value="KZD66377.1"/>
    <property type="molecule type" value="Genomic_DNA"/>
</dbReference>
<evidence type="ECO:0000256" key="5">
    <source>
        <dbReference type="ARBA" id="ARBA00022833"/>
    </source>
</evidence>
<dbReference type="GO" id="GO:0046872">
    <property type="term" value="F:metal ion binding"/>
    <property type="evidence" value="ECO:0007669"/>
    <property type="project" value="UniProtKB-KW"/>
</dbReference>
<evidence type="ECO:0000256" key="1">
    <source>
        <dbReference type="ARBA" id="ARBA00001947"/>
    </source>
</evidence>
<organism evidence="7 8">
    <name type="scientific">Bacillus cereus</name>
    <dbReference type="NCBI Taxonomy" id="1396"/>
    <lineage>
        <taxon>Bacteria</taxon>
        <taxon>Bacillati</taxon>
        <taxon>Bacillota</taxon>
        <taxon>Bacilli</taxon>
        <taxon>Bacillales</taxon>
        <taxon>Bacillaceae</taxon>
        <taxon>Bacillus</taxon>
        <taxon>Bacillus cereus group</taxon>
    </lineage>
</organism>
<dbReference type="CDD" id="cd07730">
    <property type="entry name" value="metallo-hydrolase-like_MBL-fold"/>
    <property type="match status" value="1"/>
</dbReference>
<dbReference type="InterPro" id="IPR051013">
    <property type="entry name" value="MBL_superfamily_lactonases"/>
</dbReference>
<keyword evidence="3" id="KW-0479">Metal-binding</keyword>
<evidence type="ECO:0000259" key="6">
    <source>
        <dbReference type="SMART" id="SM00849"/>
    </source>
</evidence>
<comment type="similarity">
    <text evidence="2">Belongs to the metallo-beta-lactamase superfamily.</text>
</comment>
<name>A0A164P808_BACCE</name>
<dbReference type="Proteomes" id="UP000076482">
    <property type="component" value="Unassembled WGS sequence"/>
</dbReference>
<evidence type="ECO:0000256" key="4">
    <source>
        <dbReference type="ARBA" id="ARBA00022801"/>
    </source>
</evidence>
<dbReference type="PATRIC" id="fig|1396.535.peg.4454"/>
<keyword evidence="5" id="KW-0862">Zinc</keyword>
<reference evidence="7 8" key="1">
    <citation type="submission" date="2015-09" db="EMBL/GenBank/DDBJ databases">
        <title>Bacillus cereus food isolates.</title>
        <authorList>
            <person name="Boekhorst J."/>
        </authorList>
    </citation>
    <scope>NUCLEOTIDE SEQUENCE [LARGE SCALE GENOMIC DNA]</scope>
    <source>
        <strain evidence="7 8">B4088</strain>
    </source>
</reference>
<dbReference type="InterPro" id="IPR036866">
    <property type="entry name" value="RibonucZ/Hydroxyglut_hydro"/>
</dbReference>
<dbReference type="SMART" id="SM00849">
    <property type="entry name" value="Lactamase_B"/>
    <property type="match status" value="1"/>
</dbReference>
<proteinExistence type="inferred from homology"/>
<dbReference type="RefSeq" id="WP_063260988.1">
    <property type="nucleotide sequence ID" value="NZ_LJKE01000043.1"/>
</dbReference>
<protein>
    <submittedName>
        <fullName evidence="7">Metal-dependent hydrolase</fullName>
    </submittedName>
</protein>
<comment type="caution">
    <text evidence="7">The sequence shown here is derived from an EMBL/GenBank/DDBJ whole genome shotgun (WGS) entry which is preliminary data.</text>
</comment>
<evidence type="ECO:0000256" key="2">
    <source>
        <dbReference type="ARBA" id="ARBA00007749"/>
    </source>
</evidence>
<dbReference type="Pfam" id="PF00753">
    <property type="entry name" value="Lactamase_B"/>
    <property type="match status" value="1"/>
</dbReference>